<feature type="compositionally biased region" description="Acidic residues" evidence="3">
    <location>
        <begin position="422"/>
        <end position="433"/>
    </location>
</feature>
<evidence type="ECO:0000313" key="6">
    <source>
        <dbReference type="Proteomes" id="UP001430306"/>
    </source>
</evidence>
<proteinExistence type="predicted"/>
<dbReference type="GO" id="GO:0016829">
    <property type="term" value="F:lyase activity"/>
    <property type="evidence" value="ECO:0007669"/>
    <property type="project" value="UniProtKB-KW"/>
</dbReference>
<dbReference type="InterPro" id="IPR052063">
    <property type="entry name" value="Polysaccharide_Lyase_1"/>
</dbReference>
<evidence type="ECO:0000256" key="4">
    <source>
        <dbReference type="SAM" id="SignalP"/>
    </source>
</evidence>
<gene>
    <name evidence="5" type="ORF">LOC71_15015</name>
</gene>
<name>A0ABS8NJ58_9BACT</name>
<keyword evidence="1" id="KW-0479">Metal-binding</keyword>
<feature type="chain" id="PRO_5045837517" evidence="4">
    <location>
        <begin position="30"/>
        <end position="450"/>
    </location>
</feature>
<reference evidence="5" key="1">
    <citation type="submission" date="2021-11" db="EMBL/GenBank/DDBJ databases">
        <title>Genome sequence.</title>
        <authorList>
            <person name="Sun Q."/>
        </authorList>
    </citation>
    <scope>NUCLEOTIDE SEQUENCE</scope>
    <source>
        <strain evidence="5">JC740</strain>
    </source>
</reference>
<accession>A0ABS8NJ58</accession>
<dbReference type="InterPro" id="IPR012334">
    <property type="entry name" value="Pectin_lyas_fold"/>
</dbReference>
<keyword evidence="4" id="KW-0732">Signal</keyword>
<keyword evidence="2" id="KW-0325">Glycoprotein</keyword>
<dbReference type="PANTHER" id="PTHR42970">
    <property type="entry name" value="PECTATE LYASE C-RELATED"/>
    <property type="match status" value="1"/>
</dbReference>
<evidence type="ECO:0000313" key="5">
    <source>
        <dbReference type="EMBL" id="MCC9643594.1"/>
    </source>
</evidence>
<evidence type="ECO:0000256" key="1">
    <source>
        <dbReference type="ARBA" id="ARBA00022723"/>
    </source>
</evidence>
<dbReference type="SUPFAM" id="SSF51126">
    <property type="entry name" value="Pectin lyase-like"/>
    <property type="match status" value="1"/>
</dbReference>
<dbReference type="Proteomes" id="UP001430306">
    <property type="component" value="Unassembled WGS sequence"/>
</dbReference>
<comment type="caution">
    <text evidence="5">The sequence shown here is derived from an EMBL/GenBank/DDBJ whole genome shotgun (WGS) entry which is preliminary data.</text>
</comment>
<keyword evidence="6" id="KW-1185">Reference proteome</keyword>
<evidence type="ECO:0000256" key="2">
    <source>
        <dbReference type="ARBA" id="ARBA00023180"/>
    </source>
</evidence>
<dbReference type="EMBL" id="JAJKFW010000025">
    <property type="protein sequence ID" value="MCC9643594.1"/>
    <property type="molecule type" value="Genomic_DNA"/>
</dbReference>
<dbReference type="Gene3D" id="2.160.20.10">
    <property type="entry name" value="Single-stranded right-handed beta-helix, Pectin lyase-like"/>
    <property type="match status" value="1"/>
</dbReference>
<feature type="region of interest" description="Disordered" evidence="3">
    <location>
        <begin position="378"/>
        <end position="440"/>
    </location>
</feature>
<sequence length="450" mass="49144">MVRQMNQRNLFTALVAIWSISSVAIVATAAEPTVPAFPGAEGYGAQTRGGRGGKVIAVTNLNESGPGSFREAIEAKGPRTVVFRVSGTIEGKYKIKNDFITIAGQTAPGDGICIRGSLSIGASEVIIRYLRVRPDPSVGEVDAITSRYNKNIILDHVSASWSSDEVLTVYWNENVTIQWCMITEACAKFVNGKNTGHRFGGIWGNDLGTYHHNLFAHNDSRNPRWGSGVKRNDYRNNVVYNWGYNSCYGGEYAQPGEPDRSTATFNMVANVYKPGPATKPKVQRRIAEPSTRGNGLADWYVADNWVVGFPEVTNDNWLGVDGDDYRKLNTPWNAMSIQQQTPQEALDSVIAEAGCSFPVRDSIDQRIMKELQSGTATFGENGIITHPKDVGGWPELKSQPAPSDRDNDGMPDSWETEHGLDPDDSADGAEDGNGDGYTHLEDYLNSLVTG</sequence>
<evidence type="ECO:0000256" key="3">
    <source>
        <dbReference type="SAM" id="MobiDB-lite"/>
    </source>
</evidence>
<organism evidence="5 6">
    <name type="scientific">Rhodopirellula halodulae</name>
    <dbReference type="NCBI Taxonomy" id="2894198"/>
    <lineage>
        <taxon>Bacteria</taxon>
        <taxon>Pseudomonadati</taxon>
        <taxon>Planctomycetota</taxon>
        <taxon>Planctomycetia</taxon>
        <taxon>Pirellulales</taxon>
        <taxon>Pirellulaceae</taxon>
        <taxon>Rhodopirellula</taxon>
    </lineage>
</organism>
<keyword evidence="5" id="KW-0456">Lyase</keyword>
<protein>
    <submittedName>
        <fullName evidence="5">Pectate lyase</fullName>
    </submittedName>
</protein>
<dbReference type="InterPro" id="IPR011050">
    <property type="entry name" value="Pectin_lyase_fold/virulence"/>
</dbReference>
<feature type="signal peptide" evidence="4">
    <location>
        <begin position="1"/>
        <end position="29"/>
    </location>
</feature>
<dbReference type="PANTHER" id="PTHR42970:SF1">
    <property type="entry name" value="PECTATE LYASE C-RELATED"/>
    <property type="match status" value="1"/>
</dbReference>